<organism evidence="1 2">
    <name type="scientific">Pontibacillus salicampi</name>
    <dbReference type="NCBI Taxonomy" id="1449801"/>
    <lineage>
        <taxon>Bacteria</taxon>
        <taxon>Bacillati</taxon>
        <taxon>Bacillota</taxon>
        <taxon>Bacilli</taxon>
        <taxon>Bacillales</taxon>
        <taxon>Bacillaceae</taxon>
        <taxon>Pontibacillus</taxon>
    </lineage>
</organism>
<proteinExistence type="predicted"/>
<reference evidence="1 2" key="1">
    <citation type="submission" date="2024-09" db="EMBL/GenBank/DDBJ databases">
        <authorList>
            <person name="Sun Q."/>
            <person name="Mori K."/>
        </authorList>
    </citation>
    <scope>NUCLEOTIDE SEQUENCE [LARGE SCALE GENOMIC DNA]</scope>
    <source>
        <strain evidence="1 2">NCAIM B.02529</strain>
    </source>
</reference>
<evidence type="ECO:0000313" key="1">
    <source>
        <dbReference type="EMBL" id="MFC0525072.1"/>
    </source>
</evidence>
<dbReference type="EMBL" id="JBHLTP010000013">
    <property type="protein sequence ID" value="MFC0525072.1"/>
    <property type="molecule type" value="Genomic_DNA"/>
</dbReference>
<comment type="caution">
    <text evidence="1">The sequence shown here is derived from an EMBL/GenBank/DDBJ whole genome shotgun (WGS) entry which is preliminary data.</text>
</comment>
<gene>
    <name evidence="1" type="ORF">ACFFGV_15940</name>
</gene>
<keyword evidence="2" id="KW-1185">Reference proteome</keyword>
<accession>A0ABV6LRN0</accession>
<dbReference type="Pfam" id="PF09953">
    <property type="entry name" value="DUF2187"/>
    <property type="match status" value="1"/>
</dbReference>
<protein>
    <submittedName>
        <fullName evidence="1">YkvS family protein</fullName>
    </submittedName>
</protein>
<dbReference type="RefSeq" id="WP_377351086.1">
    <property type="nucleotide sequence ID" value="NZ_JBHLTP010000013.1"/>
</dbReference>
<sequence>MVPDDKTANFGDVVRFERGGMVLEGKVLPSSCANSVIVDLSIMEGFKDLDMEHDRTVVNHNKYKVVS</sequence>
<evidence type="ECO:0000313" key="2">
    <source>
        <dbReference type="Proteomes" id="UP001589836"/>
    </source>
</evidence>
<name>A0ABV6LRN0_9BACI</name>
<dbReference type="Proteomes" id="UP001589836">
    <property type="component" value="Unassembled WGS sequence"/>
</dbReference>
<dbReference type="InterPro" id="IPR018690">
    <property type="entry name" value="DUF2187"/>
</dbReference>